<feature type="compositionally biased region" description="Basic and acidic residues" evidence="1">
    <location>
        <begin position="102"/>
        <end position="126"/>
    </location>
</feature>
<feature type="region of interest" description="Disordered" evidence="1">
    <location>
        <begin position="76"/>
        <end position="153"/>
    </location>
</feature>
<feature type="compositionally biased region" description="Basic and acidic residues" evidence="1">
    <location>
        <begin position="573"/>
        <end position="594"/>
    </location>
</feature>
<feature type="compositionally biased region" description="Basic and acidic residues" evidence="1">
    <location>
        <begin position="15"/>
        <end position="49"/>
    </location>
</feature>
<feature type="compositionally biased region" description="Polar residues" evidence="1">
    <location>
        <begin position="469"/>
        <end position="478"/>
    </location>
</feature>
<evidence type="ECO:0000313" key="3">
    <source>
        <dbReference type="Proteomes" id="UP001237642"/>
    </source>
</evidence>
<feature type="compositionally biased region" description="Low complexity" evidence="1">
    <location>
        <begin position="412"/>
        <end position="423"/>
    </location>
</feature>
<feature type="region of interest" description="Disordered" evidence="1">
    <location>
        <begin position="717"/>
        <end position="736"/>
    </location>
</feature>
<accession>A0AAD8J3V8</accession>
<proteinExistence type="predicted"/>
<evidence type="ECO:0000313" key="2">
    <source>
        <dbReference type="EMBL" id="KAK1395275.1"/>
    </source>
</evidence>
<feature type="compositionally biased region" description="Acidic residues" evidence="1">
    <location>
        <begin position="83"/>
        <end position="101"/>
    </location>
</feature>
<reference evidence="2" key="1">
    <citation type="submission" date="2023-02" db="EMBL/GenBank/DDBJ databases">
        <title>Genome of toxic invasive species Heracleum sosnowskyi carries increased number of genes despite the absence of recent whole-genome duplications.</title>
        <authorList>
            <person name="Schelkunov M."/>
            <person name="Shtratnikova V."/>
            <person name="Makarenko M."/>
            <person name="Klepikova A."/>
            <person name="Omelchenko D."/>
            <person name="Novikova G."/>
            <person name="Obukhova E."/>
            <person name="Bogdanov V."/>
            <person name="Penin A."/>
            <person name="Logacheva M."/>
        </authorList>
    </citation>
    <scope>NUCLEOTIDE SEQUENCE</scope>
    <source>
        <strain evidence="2">Hsosn_3</strain>
        <tissue evidence="2">Leaf</tissue>
    </source>
</reference>
<feature type="compositionally biased region" description="Low complexity" evidence="1">
    <location>
        <begin position="596"/>
        <end position="607"/>
    </location>
</feature>
<feature type="compositionally biased region" description="Polar residues" evidence="1">
    <location>
        <begin position="1"/>
        <end position="12"/>
    </location>
</feature>
<feature type="compositionally biased region" description="Polar residues" evidence="1">
    <location>
        <begin position="200"/>
        <end position="211"/>
    </location>
</feature>
<sequence length="1073" mass="117803">MGNEMGNNNVSGLQEDEKARTEEDQGKFLQDDNHADELKGENRTKLEAEEKDFHEKWKLHENGEATDFHEVLVPSETLLADLAVEETPEENETSDGNEEPDAEFKPSSERVETLPKSNDADLKSEDQEFASSDGPGFWEKTEGNLLTTVEHGSEEEMLIGREYIEAKNQAVDSKTGSSERDPNSAEQEVVQAEQVAEGISTPQSENGDSVSNQVVENMYLCVKPETGDQTVATGMIAVKAKADEDEVKMILCEDEFDVFSPEEVHTCSENEHNVNQSPLDVLQLPQEAPDSAVEASYELGATNSPLAEPEAPKIALNSPLETLESSPEASESPLEASHPQPLALALLVKASDSPLEELKAPEDALNPTMETLEPPLEALKSPLETSDQQPLALELIVKASDPSLEASNSQLEATEPSIETSESPSEDSDSPVEASKSILETQLKASELPLEALDSPLEVSESQLEAFPQASSINSSQEVCEPHDKTINAKEAIPTQPQVLEFIVKASDPSLEALNSQLGASEPSIETSDSPSEDSDPPVEASKSRVETQLEASESQLEAFPQASLINSSQEVYEPHDNTINVKEAESSEEKDQNFETSESMTSQSEEICAGSNSNRSGRDNALASSVEKNCVVSESDVHNDKPQVVFLNQTLKPCIEEQPVMEESTLLNEESKPIGSEVESEENKGEYIKTEFCDQELKGLKIDDFIASQLEFLASETDPKKSSEQSAHEFDSTNGIAENCQIKDLEAKCNEEQVAFADKSLKLDSYDVADMMSEIEAVSTESNVTEYTHGEDRPGEEIGDKEKESLLENDRDGGNIIDNSMSLMSGNHSQDLPPYCPDSEAFKDKNELISDSKSECFITTERFHASPSVAIVQSMMPTPEKEALEDIQETSVMAEMSSLLFSEQSVKGEETVEKLMTEPSSDNASNHVEFRKSPSFHFDLSTETKCEESDQTPLLCHDKTAGTSLISRDEAMFQKDNVQGDYNAAEDEDVLVEEKTIRMERSDSERPSAPFLSFLVTAEKQEKNGADKKSRKDPWRVIHKTFALTSPRDTNGKRKAKSSIFSTCICCSTKTP</sequence>
<keyword evidence="3" id="KW-1185">Reference proteome</keyword>
<feature type="region of interest" description="Disordered" evidence="1">
    <location>
        <begin position="298"/>
        <end position="338"/>
    </location>
</feature>
<feature type="compositionally biased region" description="Low complexity" evidence="1">
    <location>
        <begin position="185"/>
        <end position="197"/>
    </location>
</feature>
<protein>
    <submittedName>
        <fullName evidence="2">Uncharacterized protein</fullName>
    </submittedName>
</protein>
<feature type="region of interest" description="Disordered" evidence="1">
    <location>
        <begin position="454"/>
        <end position="493"/>
    </location>
</feature>
<dbReference type="Proteomes" id="UP001237642">
    <property type="component" value="Unassembled WGS sequence"/>
</dbReference>
<organism evidence="2 3">
    <name type="scientific">Heracleum sosnowskyi</name>
    <dbReference type="NCBI Taxonomy" id="360622"/>
    <lineage>
        <taxon>Eukaryota</taxon>
        <taxon>Viridiplantae</taxon>
        <taxon>Streptophyta</taxon>
        <taxon>Embryophyta</taxon>
        <taxon>Tracheophyta</taxon>
        <taxon>Spermatophyta</taxon>
        <taxon>Magnoliopsida</taxon>
        <taxon>eudicotyledons</taxon>
        <taxon>Gunneridae</taxon>
        <taxon>Pentapetalae</taxon>
        <taxon>asterids</taxon>
        <taxon>campanulids</taxon>
        <taxon>Apiales</taxon>
        <taxon>Apiaceae</taxon>
        <taxon>Apioideae</taxon>
        <taxon>apioid superclade</taxon>
        <taxon>Tordylieae</taxon>
        <taxon>Tordyliinae</taxon>
        <taxon>Heracleum</taxon>
    </lineage>
</organism>
<evidence type="ECO:0000256" key="1">
    <source>
        <dbReference type="SAM" id="MobiDB-lite"/>
    </source>
</evidence>
<feature type="region of interest" description="Disordered" evidence="1">
    <location>
        <begin position="778"/>
        <end position="836"/>
    </location>
</feature>
<feature type="compositionally biased region" description="Polar residues" evidence="1">
    <location>
        <begin position="818"/>
        <end position="831"/>
    </location>
</feature>
<gene>
    <name evidence="2" type="ORF">POM88_014331</name>
</gene>
<feature type="region of interest" description="Disordered" evidence="1">
    <location>
        <begin position="1"/>
        <end position="49"/>
    </location>
</feature>
<feature type="compositionally biased region" description="Basic and acidic residues" evidence="1">
    <location>
        <begin position="718"/>
        <end position="732"/>
    </location>
</feature>
<dbReference type="EMBL" id="JAUIZM010000003">
    <property type="protein sequence ID" value="KAK1395275.1"/>
    <property type="molecule type" value="Genomic_DNA"/>
</dbReference>
<name>A0AAD8J3V8_9APIA</name>
<feature type="region of interest" description="Disordered" evidence="1">
    <location>
        <begin position="354"/>
        <end position="439"/>
    </location>
</feature>
<dbReference type="AlphaFoldDB" id="A0AAD8J3V8"/>
<reference evidence="2" key="2">
    <citation type="submission" date="2023-05" db="EMBL/GenBank/DDBJ databases">
        <authorList>
            <person name="Schelkunov M.I."/>
        </authorList>
    </citation>
    <scope>NUCLEOTIDE SEQUENCE</scope>
    <source>
        <strain evidence="2">Hsosn_3</strain>
        <tissue evidence="2">Leaf</tissue>
    </source>
</reference>
<feature type="region of interest" description="Disordered" evidence="1">
    <location>
        <begin position="513"/>
        <end position="623"/>
    </location>
</feature>
<feature type="compositionally biased region" description="Basic and acidic residues" evidence="1">
    <location>
        <begin position="789"/>
        <end position="814"/>
    </location>
</feature>
<feature type="region of interest" description="Disordered" evidence="1">
    <location>
        <begin position="663"/>
        <end position="684"/>
    </location>
</feature>
<feature type="region of interest" description="Disordered" evidence="1">
    <location>
        <begin position="169"/>
        <end position="211"/>
    </location>
</feature>
<feature type="compositionally biased region" description="Low complexity" evidence="1">
    <location>
        <begin position="318"/>
        <end position="337"/>
    </location>
</feature>
<feature type="compositionally biased region" description="Low complexity" evidence="1">
    <location>
        <begin position="521"/>
        <end position="530"/>
    </location>
</feature>
<comment type="caution">
    <text evidence="2">The sequence shown here is derived from an EMBL/GenBank/DDBJ whole genome shotgun (WGS) entry which is preliminary data.</text>
</comment>